<dbReference type="Proteomes" id="UP001066276">
    <property type="component" value="Chromosome 10"/>
</dbReference>
<dbReference type="Pfam" id="PF00135">
    <property type="entry name" value="COesterase"/>
    <property type="match status" value="1"/>
</dbReference>
<feature type="compositionally biased region" description="Polar residues" evidence="1">
    <location>
        <begin position="37"/>
        <end position="48"/>
    </location>
</feature>
<proteinExistence type="predicted"/>
<feature type="region of interest" description="Disordered" evidence="1">
    <location>
        <begin position="37"/>
        <end position="66"/>
    </location>
</feature>
<feature type="compositionally biased region" description="Basic and acidic residues" evidence="1">
    <location>
        <begin position="49"/>
        <end position="58"/>
    </location>
</feature>
<dbReference type="EMBL" id="JANPWB010000014">
    <property type="protein sequence ID" value="KAJ1102540.1"/>
    <property type="molecule type" value="Genomic_DNA"/>
</dbReference>
<gene>
    <name evidence="3" type="ORF">NDU88_007585</name>
</gene>
<comment type="caution">
    <text evidence="3">The sequence shown here is derived from an EMBL/GenBank/DDBJ whole genome shotgun (WGS) entry which is preliminary data.</text>
</comment>
<dbReference type="AlphaFoldDB" id="A0AAV7MFL0"/>
<evidence type="ECO:0000256" key="1">
    <source>
        <dbReference type="SAM" id="MobiDB-lite"/>
    </source>
</evidence>
<evidence type="ECO:0000313" key="4">
    <source>
        <dbReference type="Proteomes" id="UP001066276"/>
    </source>
</evidence>
<dbReference type="SUPFAM" id="SSF53474">
    <property type="entry name" value="alpha/beta-Hydrolases"/>
    <property type="match status" value="1"/>
</dbReference>
<dbReference type="PANTHER" id="PTHR44590:SF4">
    <property type="entry name" value="CARBOXYLIC ESTER HYDROLASE"/>
    <property type="match status" value="1"/>
</dbReference>
<reference evidence="3" key="1">
    <citation type="journal article" date="2022" name="bioRxiv">
        <title>Sequencing and chromosome-scale assembly of the giantPleurodeles waltlgenome.</title>
        <authorList>
            <person name="Brown T."/>
            <person name="Elewa A."/>
            <person name="Iarovenko S."/>
            <person name="Subramanian E."/>
            <person name="Araus A.J."/>
            <person name="Petzold A."/>
            <person name="Susuki M."/>
            <person name="Suzuki K.-i.T."/>
            <person name="Hayashi T."/>
            <person name="Toyoda A."/>
            <person name="Oliveira C."/>
            <person name="Osipova E."/>
            <person name="Leigh N.D."/>
            <person name="Simon A."/>
            <person name="Yun M.H."/>
        </authorList>
    </citation>
    <scope>NUCLEOTIDE SEQUENCE</scope>
    <source>
        <strain evidence="3">20211129_DDA</strain>
        <tissue evidence="3">Liver</tissue>
    </source>
</reference>
<name>A0AAV7MFL0_PLEWA</name>
<dbReference type="InterPro" id="IPR002018">
    <property type="entry name" value="CarbesteraseB"/>
</dbReference>
<protein>
    <recommendedName>
        <fullName evidence="2">Carboxylesterase type B domain-containing protein</fullName>
    </recommendedName>
</protein>
<dbReference type="Gene3D" id="3.40.50.1820">
    <property type="entry name" value="alpha/beta hydrolase"/>
    <property type="match status" value="1"/>
</dbReference>
<organism evidence="3 4">
    <name type="scientific">Pleurodeles waltl</name>
    <name type="common">Iberian ribbed newt</name>
    <dbReference type="NCBI Taxonomy" id="8319"/>
    <lineage>
        <taxon>Eukaryota</taxon>
        <taxon>Metazoa</taxon>
        <taxon>Chordata</taxon>
        <taxon>Craniata</taxon>
        <taxon>Vertebrata</taxon>
        <taxon>Euteleostomi</taxon>
        <taxon>Amphibia</taxon>
        <taxon>Batrachia</taxon>
        <taxon>Caudata</taxon>
        <taxon>Salamandroidea</taxon>
        <taxon>Salamandridae</taxon>
        <taxon>Pleurodelinae</taxon>
        <taxon>Pleurodeles</taxon>
    </lineage>
</organism>
<accession>A0AAV7MFL0</accession>
<evidence type="ECO:0000313" key="3">
    <source>
        <dbReference type="EMBL" id="KAJ1102540.1"/>
    </source>
</evidence>
<evidence type="ECO:0000259" key="2">
    <source>
        <dbReference type="Pfam" id="PF00135"/>
    </source>
</evidence>
<dbReference type="InterPro" id="IPR029058">
    <property type="entry name" value="AB_hydrolase_fold"/>
</dbReference>
<sequence length="66" mass="7330">MVNAYLGVPFAKAPVGLRRFARPEPAEAWSDVRTATSYPPLTASTSTEQQEKKTEKLLPHRVMCKA</sequence>
<keyword evidence="4" id="KW-1185">Reference proteome</keyword>
<feature type="domain" description="Carboxylesterase type B" evidence="2">
    <location>
        <begin position="2"/>
        <end position="54"/>
    </location>
</feature>
<dbReference type="PANTHER" id="PTHR44590">
    <property type="entry name" value="CARBOXYLIC ESTER HYDROLASE-RELATED"/>
    <property type="match status" value="1"/>
</dbReference>